<name>A0A2A6BM42_PRIPA</name>
<evidence type="ECO:0000313" key="1">
    <source>
        <dbReference type="EnsemblMetazoa" id="PPA43979.1"/>
    </source>
</evidence>
<accession>A0A2A6BM42</accession>
<protein>
    <submittedName>
        <fullName evidence="1">Uncharacterized protein</fullName>
    </submittedName>
</protein>
<reference evidence="1" key="2">
    <citation type="submission" date="2022-06" db="UniProtKB">
        <authorList>
            <consortium name="EnsemblMetazoa"/>
        </authorList>
    </citation>
    <scope>IDENTIFICATION</scope>
    <source>
        <strain evidence="1">PS312</strain>
    </source>
</reference>
<gene>
    <name evidence="1" type="primary">WBGene00282348</name>
</gene>
<sequence>MDLEGMIMRLQLPPLFRVGRQSPVKLAAIIEHHDEENRQTWIIVVATCMVKNFGYVNKDFYLPLNVNLESNDFLKWNCVTKLTFGSIFPTRSNSTADPSLDVVHFRSDSKENVVVNRPPALPFLQLLSTQLCWICAQPWEGSERTARAANKDAYLKE</sequence>
<proteinExistence type="predicted"/>
<dbReference type="EnsemblMetazoa" id="PPA43979.1">
    <property type="protein sequence ID" value="PPA43979.1"/>
    <property type="gene ID" value="WBGene00282348"/>
</dbReference>
<keyword evidence="2" id="KW-1185">Reference proteome</keyword>
<organism evidence="1 2">
    <name type="scientific">Pristionchus pacificus</name>
    <name type="common">Parasitic nematode worm</name>
    <dbReference type="NCBI Taxonomy" id="54126"/>
    <lineage>
        <taxon>Eukaryota</taxon>
        <taxon>Metazoa</taxon>
        <taxon>Ecdysozoa</taxon>
        <taxon>Nematoda</taxon>
        <taxon>Chromadorea</taxon>
        <taxon>Rhabditida</taxon>
        <taxon>Rhabditina</taxon>
        <taxon>Diplogasteromorpha</taxon>
        <taxon>Diplogasteroidea</taxon>
        <taxon>Neodiplogasteridae</taxon>
        <taxon>Pristionchus</taxon>
    </lineage>
</organism>
<dbReference type="Proteomes" id="UP000005239">
    <property type="component" value="Unassembled WGS sequence"/>
</dbReference>
<dbReference type="AlphaFoldDB" id="A0A2A6BM42"/>
<accession>A0A8R1V1F8</accession>
<reference evidence="2" key="1">
    <citation type="journal article" date="2008" name="Nat. Genet.">
        <title>The Pristionchus pacificus genome provides a unique perspective on nematode lifestyle and parasitism.</title>
        <authorList>
            <person name="Dieterich C."/>
            <person name="Clifton S.W."/>
            <person name="Schuster L.N."/>
            <person name="Chinwalla A."/>
            <person name="Delehaunty K."/>
            <person name="Dinkelacker I."/>
            <person name="Fulton L."/>
            <person name="Fulton R."/>
            <person name="Godfrey J."/>
            <person name="Minx P."/>
            <person name="Mitreva M."/>
            <person name="Roeseler W."/>
            <person name="Tian H."/>
            <person name="Witte H."/>
            <person name="Yang S.P."/>
            <person name="Wilson R.K."/>
            <person name="Sommer R.J."/>
        </authorList>
    </citation>
    <scope>NUCLEOTIDE SEQUENCE [LARGE SCALE GENOMIC DNA]</scope>
    <source>
        <strain evidence="2">PS312</strain>
    </source>
</reference>
<evidence type="ECO:0000313" key="2">
    <source>
        <dbReference type="Proteomes" id="UP000005239"/>
    </source>
</evidence>